<proteinExistence type="predicted"/>
<dbReference type="Proteomes" id="UP000001514">
    <property type="component" value="Unassembled WGS sequence"/>
</dbReference>
<dbReference type="InParanoid" id="D8TA25"/>
<accession>D8TA25</accession>
<dbReference type="HOGENOM" id="CLU_1589256_0_0_1"/>
<dbReference type="KEGG" id="smo:SELMODRAFT_430650"/>
<dbReference type="EMBL" id="GL377700">
    <property type="protein sequence ID" value="EFJ06497.1"/>
    <property type="molecule type" value="Genomic_DNA"/>
</dbReference>
<evidence type="ECO:0000256" key="1">
    <source>
        <dbReference type="SAM" id="MobiDB-lite"/>
    </source>
</evidence>
<sequence length="168" mass="18351">MFDATFHGLAAKSKKKKKMVLHPLVASSASSSDSQGATPKTMEEKNSREVENQSRMTTSSSIRVLSSGSSDNELLKVLLLILIRLRQQAADHSRPALGTLLDEITTAEVPFVLALAMSADWHQLASIAIMIAYKSTPDLTVVVNLCPYTVYGCSEKIIAMIWIRRSGD</sequence>
<gene>
    <name evidence="2" type="ORF">SELMODRAFT_430650</name>
</gene>
<feature type="compositionally biased region" description="Basic and acidic residues" evidence="1">
    <location>
        <begin position="41"/>
        <end position="52"/>
    </location>
</feature>
<keyword evidence="3" id="KW-1185">Reference proteome</keyword>
<dbReference type="Gramene" id="EFJ06497">
    <property type="protein sequence ID" value="EFJ06497"/>
    <property type="gene ID" value="SELMODRAFT_430650"/>
</dbReference>
<evidence type="ECO:0000313" key="2">
    <source>
        <dbReference type="EMBL" id="EFJ06497.1"/>
    </source>
</evidence>
<protein>
    <submittedName>
        <fullName evidence="2">Uncharacterized protein</fullName>
    </submittedName>
</protein>
<reference evidence="2 3" key="1">
    <citation type="journal article" date="2011" name="Science">
        <title>The Selaginella genome identifies genetic changes associated with the evolution of vascular plants.</title>
        <authorList>
            <person name="Banks J.A."/>
            <person name="Nishiyama T."/>
            <person name="Hasebe M."/>
            <person name="Bowman J.L."/>
            <person name="Gribskov M."/>
            <person name="dePamphilis C."/>
            <person name="Albert V.A."/>
            <person name="Aono N."/>
            <person name="Aoyama T."/>
            <person name="Ambrose B.A."/>
            <person name="Ashton N.W."/>
            <person name="Axtell M.J."/>
            <person name="Barker E."/>
            <person name="Barker M.S."/>
            <person name="Bennetzen J.L."/>
            <person name="Bonawitz N.D."/>
            <person name="Chapple C."/>
            <person name="Cheng C."/>
            <person name="Correa L.G."/>
            <person name="Dacre M."/>
            <person name="DeBarry J."/>
            <person name="Dreyer I."/>
            <person name="Elias M."/>
            <person name="Engstrom E.M."/>
            <person name="Estelle M."/>
            <person name="Feng L."/>
            <person name="Finet C."/>
            <person name="Floyd S.K."/>
            <person name="Frommer W.B."/>
            <person name="Fujita T."/>
            <person name="Gramzow L."/>
            <person name="Gutensohn M."/>
            <person name="Harholt J."/>
            <person name="Hattori M."/>
            <person name="Heyl A."/>
            <person name="Hirai T."/>
            <person name="Hiwatashi Y."/>
            <person name="Ishikawa M."/>
            <person name="Iwata M."/>
            <person name="Karol K.G."/>
            <person name="Koehler B."/>
            <person name="Kolukisaoglu U."/>
            <person name="Kubo M."/>
            <person name="Kurata T."/>
            <person name="Lalonde S."/>
            <person name="Li K."/>
            <person name="Li Y."/>
            <person name="Litt A."/>
            <person name="Lyons E."/>
            <person name="Manning G."/>
            <person name="Maruyama T."/>
            <person name="Michael T.P."/>
            <person name="Mikami K."/>
            <person name="Miyazaki S."/>
            <person name="Morinaga S."/>
            <person name="Murata T."/>
            <person name="Mueller-Roeber B."/>
            <person name="Nelson D.R."/>
            <person name="Obara M."/>
            <person name="Oguri Y."/>
            <person name="Olmstead R.G."/>
            <person name="Onodera N."/>
            <person name="Petersen B.L."/>
            <person name="Pils B."/>
            <person name="Prigge M."/>
            <person name="Rensing S.A."/>
            <person name="Riano-Pachon D.M."/>
            <person name="Roberts A.W."/>
            <person name="Sato Y."/>
            <person name="Scheller H.V."/>
            <person name="Schulz B."/>
            <person name="Schulz C."/>
            <person name="Shakirov E.V."/>
            <person name="Shibagaki N."/>
            <person name="Shinohara N."/>
            <person name="Shippen D.E."/>
            <person name="Soerensen I."/>
            <person name="Sotooka R."/>
            <person name="Sugimoto N."/>
            <person name="Sugita M."/>
            <person name="Sumikawa N."/>
            <person name="Tanurdzic M."/>
            <person name="Theissen G."/>
            <person name="Ulvskov P."/>
            <person name="Wakazuki S."/>
            <person name="Weng J.K."/>
            <person name="Willats W.W."/>
            <person name="Wipf D."/>
            <person name="Wolf P.G."/>
            <person name="Yang L."/>
            <person name="Zimmer A.D."/>
            <person name="Zhu Q."/>
            <person name="Mitros T."/>
            <person name="Hellsten U."/>
            <person name="Loque D."/>
            <person name="Otillar R."/>
            <person name="Salamov A."/>
            <person name="Schmutz J."/>
            <person name="Shapiro H."/>
            <person name="Lindquist E."/>
            <person name="Lucas S."/>
            <person name="Rokhsar D."/>
            <person name="Grigoriev I.V."/>
        </authorList>
    </citation>
    <scope>NUCLEOTIDE SEQUENCE [LARGE SCALE GENOMIC DNA]</scope>
</reference>
<evidence type="ECO:0000313" key="3">
    <source>
        <dbReference type="Proteomes" id="UP000001514"/>
    </source>
</evidence>
<organism evidence="3">
    <name type="scientific">Selaginella moellendorffii</name>
    <name type="common">Spikemoss</name>
    <dbReference type="NCBI Taxonomy" id="88036"/>
    <lineage>
        <taxon>Eukaryota</taxon>
        <taxon>Viridiplantae</taxon>
        <taxon>Streptophyta</taxon>
        <taxon>Embryophyta</taxon>
        <taxon>Tracheophyta</taxon>
        <taxon>Lycopodiopsida</taxon>
        <taxon>Selaginellales</taxon>
        <taxon>Selaginellaceae</taxon>
        <taxon>Selaginella</taxon>
    </lineage>
</organism>
<dbReference type="AlphaFoldDB" id="D8TA25"/>
<feature type="region of interest" description="Disordered" evidence="1">
    <location>
        <begin position="25"/>
        <end position="64"/>
    </location>
</feature>
<name>D8TA25_SELML</name>